<dbReference type="InterPro" id="IPR001387">
    <property type="entry name" value="Cro/C1-type_HTH"/>
</dbReference>
<protein>
    <submittedName>
        <fullName evidence="2">Helix-turn-helix transcriptional regulator</fullName>
    </submittedName>
</protein>
<dbReference type="EMBL" id="JASCIS010000029">
    <property type="protein sequence ID" value="MDI3421847.1"/>
    <property type="molecule type" value="Genomic_DNA"/>
</dbReference>
<dbReference type="PROSITE" id="PS50943">
    <property type="entry name" value="HTH_CROC1"/>
    <property type="match status" value="1"/>
</dbReference>
<proteinExistence type="predicted"/>
<dbReference type="CDD" id="cd00093">
    <property type="entry name" value="HTH_XRE"/>
    <property type="match status" value="1"/>
</dbReference>
<dbReference type="Pfam" id="PF19054">
    <property type="entry name" value="DUF5753"/>
    <property type="match status" value="1"/>
</dbReference>
<dbReference type="InterPro" id="IPR010982">
    <property type="entry name" value="Lambda_DNA-bd_dom_sf"/>
</dbReference>
<accession>A0ABT6T1U9</accession>
<name>A0ABT6T1U9_9ACTN</name>
<feature type="domain" description="HTH cro/C1-type" evidence="1">
    <location>
        <begin position="9"/>
        <end position="62"/>
    </location>
</feature>
<dbReference type="SUPFAM" id="SSF47413">
    <property type="entry name" value="lambda repressor-like DNA-binding domains"/>
    <property type="match status" value="1"/>
</dbReference>
<comment type="caution">
    <text evidence="2">The sequence shown here is derived from an EMBL/GenBank/DDBJ whole genome shotgun (WGS) entry which is preliminary data.</text>
</comment>
<organism evidence="2 3">
    <name type="scientific">Streptomyces luteolus</name>
    <dbReference type="NCBI Taxonomy" id="3043615"/>
    <lineage>
        <taxon>Bacteria</taxon>
        <taxon>Bacillati</taxon>
        <taxon>Actinomycetota</taxon>
        <taxon>Actinomycetes</taxon>
        <taxon>Kitasatosporales</taxon>
        <taxon>Streptomycetaceae</taxon>
        <taxon>Streptomyces</taxon>
    </lineage>
</organism>
<gene>
    <name evidence="2" type="ORF">QIT00_25395</name>
</gene>
<evidence type="ECO:0000313" key="2">
    <source>
        <dbReference type="EMBL" id="MDI3421847.1"/>
    </source>
</evidence>
<dbReference type="SMART" id="SM00530">
    <property type="entry name" value="HTH_XRE"/>
    <property type="match status" value="1"/>
</dbReference>
<dbReference type="Gene3D" id="1.10.260.40">
    <property type="entry name" value="lambda repressor-like DNA-binding domains"/>
    <property type="match status" value="1"/>
</dbReference>
<dbReference type="InterPro" id="IPR043917">
    <property type="entry name" value="DUF5753"/>
</dbReference>
<keyword evidence="3" id="KW-1185">Reference proteome</keyword>
<dbReference type="RefSeq" id="WP_282537769.1">
    <property type="nucleotide sequence ID" value="NZ_JASCIS010000029.1"/>
</dbReference>
<evidence type="ECO:0000313" key="3">
    <source>
        <dbReference type="Proteomes" id="UP001237105"/>
    </source>
</evidence>
<reference evidence="2 3" key="1">
    <citation type="submission" date="2023-05" db="EMBL/GenBank/DDBJ databases">
        <title>Draft genome sequence of Streptomyces sp. B-S-A12 isolated from a cave soil in Thailand.</title>
        <authorList>
            <person name="Chamroensaksri N."/>
            <person name="Muangham S."/>
        </authorList>
    </citation>
    <scope>NUCLEOTIDE SEQUENCE [LARGE SCALE GENOMIC DNA]</scope>
    <source>
        <strain evidence="2 3">B-S-A12</strain>
    </source>
</reference>
<dbReference type="Pfam" id="PF13560">
    <property type="entry name" value="HTH_31"/>
    <property type="match status" value="1"/>
</dbReference>
<dbReference type="Proteomes" id="UP001237105">
    <property type="component" value="Unassembled WGS sequence"/>
</dbReference>
<sequence>MGTRYGDWVRQRREAAGMTQQELADAAVMTRSHIAHIEAGRRVPSREDARRLDRALGTGDVLQSFLPGGEDEHPVAEHFEAARQLEQQATVIREFGLNYVPGLLQTEAYAHAVLRETAYPPLSLEEREKAVATRLKRAQILSDPVTPMVWTLLDEAVIRRPIGGPVVMAEQLTYLADLSDSERIRVHVLPMAGGGHPLLPTSLMLMWFEDQPPTAYMEGLYTGGVQDSPALVETLQGAYHHALGDALPVKQSVALLRATAKDYASHDG</sequence>
<evidence type="ECO:0000259" key="1">
    <source>
        <dbReference type="PROSITE" id="PS50943"/>
    </source>
</evidence>